<proteinExistence type="inferred from homology"/>
<dbReference type="Gene3D" id="3.90.960.10">
    <property type="entry name" value="YbaK/aminoacyl-tRNA synthetase-associated domain"/>
    <property type="match status" value="1"/>
</dbReference>
<evidence type="ECO:0000259" key="5">
    <source>
        <dbReference type="Pfam" id="PF04073"/>
    </source>
</evidence>
<reference evidence="7" key="1">
    <citation type="submission" date="2017-08" db="EMBL/GenBank/DDBJ databases">
        <authorList>
            <person name="Varghese N."/>
            <person name="Submissions S."/>
        </authorList>
    </citation>
    <scope>NUCLEOTIDE SEQUENCE [LARGE SCALE GENOMIC DNA]</scope>
    <source>
        <strain evidence="7">JC23</strain>
    </source>
</reference>
<dbReference type="RefSeq" id="WP_097149430.1">
    <property type="nucleotide sequence ID" value="NZ_OBQC01000006.1"/>
</dbReference>
<dbReference type="Pfam" id="PF04073">
    <property type="entry name" value="tRNA_edit"/>
    <property type="match status" value="1"/>
</dbReference>
<keyword evidence="2 4" id="KW-0648">Protein biosynthesis</keyword>
<dbReference type="GO" id="GO:0006412">
    <property type="term" value="P:translation"/>
    <property type="evidence" value="ECO:0007669"/>
    <property type="project" value="UniProtKB-KW"/>
</dbReference>
<dbReference type="OrthoDB" id="9809296at2"/>
<protein>
    <recommendedName>
        <fullName evidence="4">Cys-tRNA(Pro)/Cys-tRNA(Cys) deacylase</fullName>
        <ecNumber evidence="4">4.2.-.-</ecNumber>
    </recommendedName>
</protein>
<dbReference type="SUPFAM" id="SSF55826">
    <property type="entry name" value="YbaK/ProRS associated domain"/>
    <property type="match status" value="1"/>
</dbReference>
<dbReference type="PANTHER" id="PTHR30411">
    <property type="entry name" value="CYTOPLASMIC PROTEIN"/>
    <property type="match status" value="1"/>
</dbReference>
<keyword evidence="3 4" id="KW-0456">Lyase</keyword>
<evidence type="ECO:0000313" key="7">
    <source>
        <dbReference type="Proteomes" id="UP000219252"/>
    </source>
</evidence>
<gene>
    <name evidence="6" type="ORF">SAMN05877842_10627</name>
</gene>
<evidence type="ECO:0000313" key="6">
    <source>
        <dbReference type="EMBL" id="SOC39611.1"/>
    </source>
</evidence>
<dbReference type="NCBIfam" id="TIGR00011">
    <property type="entry name" value="YbaK_EbsC"/>
    <property type="match status" value="1"/>
</dbReference>
<dbReference type="InterPro" id="IPR036754">
    <property type="entry name" value="YbaK/aa-tRNA-synt-asso_dom_sf"/>
</dbReference>
<evidence type="ECO:0000256" key="4">
    <source>
        <dbReference type="PIRNR" id="PIRNR006181"/>
    </source>
</evidence>
<dbReference type="EMBL" id="OBQC01000006">
    <property type="protein sequence ID" value="SOC39611.1"/>
    <property type="molecule type" value="Genomic_DNA"/>
</dbReference>
<organism evidence="6 7">
    <name type="scientific">Ureibacillus acetophenoni</name>
    <dbReference type="NCBI Taxonomy" id="614649"/>
    <lineage>
        <taxon>Bacteria</taxon>
        <taxon>Bacillati</taxon>
        <taxon>Bacillota</taxon>
        <taxon>Bacilli</taxon>
        <taxon>Bacillales</taxon>
        <taxon>Caryophanaceae</taxon>
        <taxon>Ureibacillus</taxon>
    </lineage>
</organism>
<comment type="similarity">
    <text evidence="1 4">Belongs to the prolyl-tRNA editing family. YbaK/EbsC subfamily.</text>
</comment>
<sequence>MTKQKTSKTNAVRLLDQQKIAYKLFEYEVDEHIDGVSVATKIGHSVSHVYKTLVTTAGTGKFFVFVIPVSNELDLKKCAKVAGEKKVEMIHVNDLLNLTGYVRGGCSPIGMKKLFPTFVYEGARELDYLIVSAGKRGMQIKLAPIDLLHVTKGSFSDIVKDT</sequence>
<keyword evidence="7" id="KW-1185">Reference proteome</keyword>
<evidence type="ECO:0000256" key="1">
    <source>
        <dbReference type="ARBA" id="ARBA00009798"/>
    </source>
</evidence>
<accession>A0A285UH84</accession>
<dbReference type="EC" id="4.2.-.-" evidence="4"/>
<name>A0A285UH84_9BACL</name>
<dbReference type="PANTHER" id="PTHR30411:SF0">
    <property type="entry name" value="CYS-TRNA(PRO)_CYS-TRNA(CYS) DEACYLASE YBAK"/>
    <property type="match status" value="1"/>
</dbReference>
<evidence type="ECO:0000256" key="2">
    <source>
        <dbReference type="ARBA" id="ARBA00022917"/>
    </source>
</evidence>
<dbReference type="InterPro" id="IPR007214">
    <property type="entry name" value="YbaK/aa-tRNA-synth-assoc-dom"/>
</dbReference>
<evidence type="ECO:0000256" key="3">
    <source>
        <dbReference type="ARBA" id="ARBA00023239"/>
    </source>
</evidence>
<dbReference type="CDD" id="cd00002">
    <property type="entry name" value="YbaK_deacylase"/>
    <property type="match status" value="1"/>
</dbReference>
<dbReference type="PIRSF" id="PIRSF006181">
    <property type="entry name" value="EbsC_YbaK"/>
    <property type="match status" value="1"/>
</dbReference>
<dbReference type="InterPro" id="IPR004369">
    <property type="entry name" value="Prolyl-tRNA_editing_YbaK/EbsC"/>
</dbReference>
<dbReference type="Proteomes" id="UP000219252">
    <property type="component" value="Unassembled WGS sequence"/>
</dbReference>
<dbReference type="GO" id="GO:0002161">
    <property type="term" value="F:aminoacyl-tRNA deacylase activity"/>
    <property type="evidence" value="ECO:0007669"/>
    <property type="project" value="InterPro"/>
</dbReference>
<dbReference type="AlphaFoldDB" id="A0A285UH84"/>
<feature type="domain" description="YbaK/aminoacyl-tRNA synthetase-associated" evidence="5">
    <location>
        <begin position="38"/>
        <end position="148"/>
    </location>
</feature>
<dbReference type="GO" id="GO:0016829">
    <property type="term" value="F:lyase activity"/>
    <property type="evidence" value="ECO:0007669"/>
    <property type="project" value="UniProtKB-KW"/>
</dbReference>